<dbReference type="Proteomes" id="UP000030651">
    <property type="component" value="Unassembled WGS sequence"/>
</dbReference>
<dbReference type="HOGENOM" id="CLU_012494_9_2_1"/>
<evidence type="ECO:0000256" key="2">
    <source>
        <dbReference type="SAM" id="MobiDB-lite"/>
    </source>
</evidence>
<dbReference type="KEGG" id="pfy:PFICI_12526"/>
<dbReference type="InterPro" id="IPR013094">
    <property type="entry name" value="AB_hydrolase_3"/>
</dbReference>
<name>W3WQY7_PESFW</name>
<dbReference type="Pfam" id="PF07859">
    <property type="entry name" value="Abhydrolase_3"/>
    <property type="match status" value="1"/>
</dbReference>
<dbReference type="InterPro" id="IPR001375">
    <property type="entry name" value="Peptidase_S9_cat"/>
</dbReference>
<evidence type="ECO:0000256" key="1">
    <source>
        <dbReference type="ARBA" id="ARBA00022801"/>
    </source>
</evidence>
<feature type="domain" description="Peptidase S9 prolyl oligopeptidase catalytic" evidence="3">
    <location>
        <begin position="259"/>
        <end position="312"/>
    </location>
</feature>
<feature type="domain" description="Alpha/beta hydrolase fold-3" evidence="4">
    <location>
        <begin position="45"/>
        <end position="201"/>
    </location>
</feature>
<evidence type="ECO:0000259" key="3">
    <source>
        <dbReference type="Pfam" id="PF00326"/>
    </source>
</evidence>
<dbReference type="Gene3D" id="3.40.50.1820">
    <property type="entry name" value="alpha/beta hydrolase"/>
    <property type="match status" value="1"/>
</dbReference>
<dbReference type="PANTHER" id="PTHR48081:SF3">
    <property type="entry name" value="ALPHA_BETA HYDROLASE FOLD-3 DOMAIN-CONTAINING PROTEIN"/>
    <property type="match status" value="1"/>
</dbReference>
<protein>
    <recommendedName>
        <fullName evidence="7">Alpha/beta hydrolase fold-3 domain-containing protein</fullName>
    </recommendedName>
</protein>
<feature type="region of interest" description="Disordered" evidence="2">
    <location>
        <begin position="302"/>
        <end position="325"/>
    </location>
</feature>
<proteinExistence type="predicted"/>
<organism evidence="5 6">
    <name type="scientific">Pestalotiopsis fici (strain W106-1 / CGMCC3.15140)</name>
    <dbReference type="NCBI Taxonomy" id="1229662"/>
    <lineage>
        <taxon>Eukaryota</taxon>
        <taxon>Fungi</taxon>
        <taxon>Dikarya</taxon>
        <taxon>Ascomycota</taxon>
        <taxon>Pezizomycotina</taxon>
        <taxon>Sordariomycetes</taxon>
        <taxon>Xylariomycetidae</taxon>
        <taxon>Amphisphaeriales</taxon>
        <taxon>Sporocadaceae</taxon>
        <taxon>Pestalotiopsis</taxon>
    </lineage>
</organism>
<keyword evidence="1" id="KW-0378">Hydrolase</keyword>
<accession>W3WQY7</accession>
<dbReference type="OrthoDB" id="19653at2759"/>
<dbReference type="AlphaFoldDB" id="W3WQY7"/>
<gene>
    <name evidence="5" type="ORF">PFICI_12526</name>
</gene>
<keyword evidence="6" id="KW-1185">Reference proteome</keyword>
<dbReference type="GO" id="GO:0008236">
    <property type="term" value="F:serine-type peptidase activity"/>
    <property type="evidence" value="ECO:0007669"/>
    <property type="project" value="InterPro"/>
</dbReference>
<evidence type="ECO:0000313" key="6">
    <source>
        <dbReference type="Proteomes" id="UP000030651"/>
    </source>
</evidence>
<dbReference type="SUPFAM" id="SSF53474">
    <property type="entry name" value="alpha/beta-Hydrolases"/>
    <property type="match status" value="1"/>
</dbReference>
<dbReference type="GO" id="GO:0006508">
    <property type="term" value="P:proteolysis"/>
    <property type="evidence" value="ECO:0007669"/>
    <property type="project" value="InterPro"/>
</dbReference>
<dbReference type="InterPro" id="IPR050300">
    <property type="entry name" value="GDXG_lipolytic_enzyme"/>
</dbReference>
<reference evidence="6" key="1">
    <citation type="journal article" date="2015" name="BMC Genomics">
        <title>Genomic and transcriptomic analysis of the endophytic fungus Pestalotiopsis fici reveals its lifestyle and high potential for synthesis of natural products.</title>
        <authorList>
            <person name="Wang X."/>
            <person name="Zhang X."/>
            <person name="Liu L."/>
            <person name="Xiang M."/>
            <person name="Wang W."/>
            <person name="Sun X."/>
            <person name="Che Y."/>
            <person name="Guo L."/>
            <person name="Liu G."/>
            <person name="Guo L."/>
            <person name="Wang C."/>
            <person name="Yin W.B."/>
            <person name="Stadler M."/>
            <person name="Zhang X."/>
            <person name="Liu X."/>
        </authorList>
    </citation>
    <scope>NUCLEOTIDE SEQUENCE [LARGE SCALE GENOMIC DNA]</scope>
    <source>
        <strain evidence="6">W106-1 / CGMCC3.15140</strain>
    </source>
</reference>
<evidence type="ECO:0000313" key="5">
    <source>
        <dbReference type="EMBL" id="ETS75582.1"/>
    </source>
</evidence>
<dbReference type="eggNOG" id="ENOG502SMWY">
    <property type="taxonomic scope" value="Eukaryota"/>
</dbReference>
<dbReference type="InterPro" id="IPR029058">
    <property type="entry name" value="AB_hydrolase_fold"/>
</dbReference>
<dbReference type="RefSeq" id="XP_007839298.1">
    <property type="nucleotide sequence ID" value="XM_007841107.1"/>
</dbReference>
<dbReference type="InParanoid" id="W3WQY7"/>
<dbReference type="Pfam" id="PF00326">
    <property type="entry name" value="Peptidase_S9"/>
    <property type="match status" value="1"/>
</dbReference>
<dbReference type="GeneID" id="19277539"/>
<dbReference type="EMBL" id="KI912118">
    <property type="protein sequence ID" value="ETS75582.1"/>
    <property type="molecule type" value="Genomic_DNA"/>
</dbReference>
<sequence>MDPSILSSLEGYHSKTVVYKSTSAGDIKLDILYPAGVSELPRTVLLHYHGGFLVVGDRYAFIPHWLVKAATSRGWIFVTPDYRLIPESTAQASVEDACDAYAWVLSNLARELDCKIASVLMAGSSAGGYLALTTAVEAERKPSGLLLIYGMLNPTISRYTTPGTNVFGRPPPADTASILARYPMHEDGDTRKAISANPVAANPADEPRFDLVSALHVDAVFLDYMTGIKGLGRLVAEQGPSAISEAHRDLFPLAFAGTHKLSKLPQTFLLHGHNDSAVPVEHSLEAAERLRNAGVHVDLEAPDDAEHGFDGKSGTTDVESTEGEKVHGYQSLRKAIAFLQRAS</sequence>
<dbReference type="OMA" id="WGAPPFD"/>
<evidence type="ECO:0000259" key="4">
    <source>
        <dbReference type="Pfam" id="PF07859"/>
    </source>
</evidence>
<evidence type="ECO:0008006" key="7">
    <source>
        <dbReference type="Google" id="ProtNLM"/>
    </source>
</evidence>
<dbReference type="PANTHER" id="PTHR48081">
    <property type="entry name" value="AB HYDROLASE SUPERFAMILY PROTEIN C4A8.06C"/>
    <property type="match status" value="1"/>
</dbReference>